<dbReference type="PANTHER" id="PTHR21856">
    <property type="entry name" value="FIBROUS SHEATH-INTERACTING PROTEIN 2"/>
    <property type="match status" value="1"/>
</dbReference>
<dbReference type="GO" id="GO:0005739">
    <property type="term" value="C:mitochondrion"/>
    <property type="evidence" value="ECO:0007669"/>
    <property type="project" value="TreeGrafter"/>
</dbReference>
<dbReference type="InterPro" id="IPR038891">
    <property type="entry name" value="FSIP2"/>
</dbReference>
<evidence type="ECO:0000313" key="2">
    <source>
        <dbReference type="EMBL" id="CAL1687160.1"/>
    </source>
</evidence>
<gene>
    <name evidence="2" type="ORF">LPLAT_LOCUS12417</name>
</gene>
<accession>A0AAV2P6B2</accession>
<protein>
    <recommendedName>
        <fullName evidence="4">Fibrous sheath-interacting protein 2</fullName>
    </recommendedName>
</protein>
<reference evidence="2" key="1">
    <citation type="submission" date="2024-04" db="EMBL/GenBank/DDBJ databases">
        <authorList>
            <consortium name="Molecular Ecology Group"/>
        </authorList>
    </citation>
    <scope>NUCLEOTIDE SEQUENCE</scope>
</reference>
<evidence type="ECO:0008006" key="4">
    <source>
        <dbReference type="Google" id="ProtNLM"/>
    </source>
</evidence>
<dbReference type="PANTHER" id="PTHR21856:SF7">
    <property type="entry name" value="FIBROUS SHEATH-INTERACTING PROTEIN 2"/>
    <property type="match status" value="1"/>
</dbReference>
<dbReference type="AlphaFoldDB" id="A0AAV2P6B2"/>
<sequence>MIRIKRITDLDRLAETIPKPKGALLEFGLPKWKMMPLEHKIPMIPGPKDAYNFTRRKVGRNLWEMDGPRMEFDLSDPHCHENGFSYEPLHDKHLHDFFSRPANLKCLLKAGLITVDMDVKCSLRDYNAYRKYLRKVHTDRIRRELRRRNRLFVERRALRFAEDQARKEAKRLREREKLANGRQHLVQQQLLEKELKIRKQRERAHKTVRRLQLLKFIRQEEQRMINIKRKKRAEQIRQKCKIAAEIARRKVIDVLVDWKKKDKGRKKAKNLRLIDVKQQKQKVIEERWKKKQYFQEKDIERQKILLQCIDIRRQKFIQNYNDKINQETARMQRLLDNAKLFTNCYVKRYLPDGRERICCKKYFESNKNGKEDELRSNSQN</sequence>
<feature type="coiled-coil region" evidence="1">
    <location>
        <begin position="155"/>
        <end position="182"/>
    </location>
</feature>
<dbReference type="Proteomes" id="UP001497644">
    <property type="component" value="Chromosome 7"/>
</dbReference>
<proteinExistence type="predicted"/>
<evidence type="ECO:0000313" key="3">
    <source>
        <dbReference type="Proteomes" id="UP001497644"/>
    </source>
</evidence>
<evidence type="ECO:0000256" key="1">
    <source>
        <dbReference type="SAM" id="Coils"/>
    </source>
</evidence>
<dbReference type="EMBL" id="OZ034830">
    <property type="protein sequence ID" value="CAL1687160.1"/>
    <property type="molecule type" value="Genomic_DNA"/>
</dbReference>
<keyword evidence="1" id="KW-0175">Coiled coil</keyword>
<name>A0AAV2P6B2_9HYME</name>
<keyword evidence="3" id="KW-1185">Reference proteome</keyword>
<organism evidence="2 3">
    <name type="scientific">Lasius platythorax</name>
    <dbReference type="NCBI Taxonomy" id="488582"/>
    <lineage>
        <taxon>Eukaryota</taxon>
        <taxon>Metazoa</taxon>
        <taxon>Ecdysozoa</taxon>
        <taxon>Arthropoda</taxon>
        <taxon>Hexapoda</taxon>
        <taxon>Insecta</taxon>
        <taxon>Pterygota</taxon>
        <taxon>Neoptera</taxon>
        <taxon>Endopterygota</taxon>
        <taxon>Hymenoptera</taxon>
        <taxon>Apocrita</taxon>
        <taxon>Aculeata</taxon>
        <taxon>Formicoidea</taxon>
        <taxon>Formicidae</taxon>
        <taxon>Formicinae</taxon>
        <taxon>Lasius</taxon>
        <taxon>Lasius</taxon>
    </lineage>
</organism>